<dbReference type="GO" id="GO:0036503">
    <property type="term" value="P:ERAD pathway"/>
    <property type="evidence" value="ECO:0007669"/>
    <property type="project" value="TreeGrafter"/>
</dbReference>
<proteinExistence type="predicted"/>
<dbReference type="AlphaFoldDB" id="A0A165E7E0"/>
<protein>
    <recommendedName>
        <fullName evidence="3">UAS domain-containing protein</fullName>
    </recommendedName>
</protein>
<gene>
    <name evidence="4" type="ORF">CALCODRAFT_19086</name>
</gene>
<dbReference type="OrthoDB" id="1026733at2759"/>
<organism evidence="4 5">
    <name type="scientific">Calocera cornea HHB12733</name>
    <dbReference type="NCBI Taxonomy" id="1353952"/>
    <lineage>
        <taxon>Eukaryota</taxon>
        <taxon>Fungi</taxon>
        <taxon>Dikarya</taxon>
        <taxon>Basidiomycota</taxon>
        <taxon>Agaricomycotina</taxon>
        <taxon>Dacrymycetes</taxon>
        <taxon>Dacrymycetales</taxon>
        <taxon>Dacrymycetaceae</taxon>
        <taxon>Calocera</taxon>
    </lineage>
</organism>
<evidence type="ECO:0000256" key="2">
    <source>
        <dbReference type="SAM" id="Phobius"/>
    </source>
</evidence>
<dbReference type="PANTHER" id="PTHR23322:SF1">
    <property type="entry name" value="FAS-ASSOCIATED FACTOR 2"/>
    <property type="match status" value="1"/>
</dbReference>
<keyword evidence="2" id="KW-0812">Transmembrane</keyword>
<dbReference type="Proteomes" id="UP000076842">
    <property type="component" value="Unassembled WGS sequence"/>
</dbReference>
<dbReference type="Pfam" id="PF14555">
    <property type="entry name" value="UBA_4"/>
    <property type="match status" value="1"/>
</dbReference>
<dbReference type="STRING" id="1353952.A0A165E7E0"/>
<sequence length="459" mass="51146">MAPTLNADQTDLLAQLQSITNSSNIDADVQILQATDWDLQRAVQMIYDDGGAGPHLHASSSRTPAGTSPSARIEQMEVDDSAVGAFGQPARYRPVSTAYPNTWTVGLNLVNIFTLPITMSLGLLSSLLQFILRLLGIPVPRFLRTSSASYTSLRGPPPVDDPMVAADRLVRQLEEETGAVCVSRVGLSLQDGETASTASTTDATEKRKVLPDFWIGSYKTALDTAKKDIRILCVILMSEEHQDMPEFRRNVLTDPDLVRVLTDNAILMWAGDIRDREAYEVAQSLQATTYPFVAFIALQARGHRTPGASSSSSAATRLAVLSRHEGPPSSATSAPTLQAYITSTLIPRITPLLTRLRNEQRARQAERLLREEQDRAFREAEKRDRDRIEKRRAEERARVQAEEEKRRQEEKEALHAARRDQWRRWARKALVPPETRDGVRIAIHLCRRSVSGGWPGQRP</sequence>
<dbReference type="EMBL" id="KV424018">
    <property type="protein sequence ID" value="KZT54257.1"/>
    <property type="molecule type" value="Genomic_DNA"/>
</dbReference>
<accession>A0A165E7E0</accession>
<dbReference type="SUPFAM" id="SSF46934">
    <property type="entry name" value="UBA-like"/>
    <property type="match status" value="1"/>
</dbReference>
<keyword evidence="2" id="KW-0472">Membrane</keyword>
<dbReference type="InterPro" id="IPR006577">
    <property type="entry name" value="UAS"/>
</dbReference>
<dbReference type="InParanoid" id="A0A165E7E0"/>
<name>A0A165E7E0_9BASI</name>
<evidence type="ECO:0000256" key="1">
    <source>
        <dbReference type="SAM" id="MobiDB-lite"/>
    </source>
</evidence>
<dbReference type="InterPro" id="IPR050730">
    <property type="entry name" value="UBX_domain-protein"/>
</dbReference>
<evidence type="ECO:0000313" key="4">
    <source>
        <dbReference type="EMBL" id="KZT54257.1"/>
    </source>
</evidence>
<dbReference type="Gene3D" id="3.40.30.10">
    <property type="entry name" value="Glutaredoxin"/>
    <property type="match status" value="1"/>
</dbReference>
<dbReference type="SUPFAM" id="SSF52833">
    <property type="entry name" value="Thioredoxin-like"/>
    <property type="match status" value="1"/>
</dbReference>
<evidence type="ECO:0000313" key="5">
    <source>
        <dbReference type="Proteomes" id="UP000076842"/>
    </source>
</evidence>
<dbReference type="InterPro" id="IPR009060">
    <property type="entry name" value="UBA-like_sf"/>
</dbReference>
<feature type="transmembrane region" description="Helical" evidence="2">
    <location>
        <begin position="112"/>
        <end position="135"/>
    </location>
</feature>
<feature type="domain" description="UAS" evidence="3">
    <location>
        <begin position="199"/>
        <end position="319"/>
    </location>
</feature>
<dbReference type="InterPro" id="IPR036249">
    <property type="entry name" value="Thioredoxin-like_sf"/>
</dbReference>
<keyword evidence="2" id="KW-1133">Transmembrane helix</keyword>
<dbReference type="PANTHER" id="PTHR23322">
    <property type="entry name" value="FAS-ASSOCIATED PROTEIN"/>
    <property type="match status" value="1"/>
</dbReference>
<feature type="region of interest" description="Disordered" evidence="1">
    <location>
        <begin position="379"/>
        <end position="419"/>
    </location>
</feature>
<keyword evidence="5" id="KW-1185">Reference proteome</keyword>
<dbReference type="GO" id="GO:0005783">
    <property type="term" value="C:endoplasmic reticulum"/>
    <property type="evidence" value="ECO:0007669"/>
    <property type="project" value="TreeGrafter"/>
</dbReference>
<dbReference type="Gene3D" id="1.10.8.10">
    <property type="entry name" value="DNA helicase RuvA subunit, C-terminal domain"/>
    <property type="match status" value="1"/>
</dbReference>
<evidence type="ECO:0000259" key="3">
    <source>
        <dbReference type="SMART" id="SM00594"/>
    </source>
</evidence>
<reference evidence="4 5" key="1">
    <citation type="journal article" date="2016" name="Mol. Biol. Evol.">
        <title>Comparative Genomics of Early-Diverging Mushroom-Forming Fungi Provides Insights into the Origins of Lignocellulose Decay Capabilities.</title>
        <authorList>
            <person name="Nagy L.G."/>
            <person name="Riley R."/>
            <person name="Tritt A."/>
            <person name="Adam C."/>
            <person name="Daum C."/>
            <person name="Floudas D."/>
            <person name="Sun H."/>
            <person name="Yadav J.S."/>
            <person name="Pangilinan J."/>
            <person name="Larsson K.H."/>
            <person name="Matsuura K."/>
            <person name="Barry K."/>
            <person name="Labutti K."/>
            <person name="Kuo R."/>
            <person name="Ohm R.A."/>
            <person name="Bhattacharya S.S."/>
            <person name="Shirouzu T."/>
            <person name="Yoshinaga Y."/>
            <person name="Martin F.M."/>
            <person name="Grigoriev I.V."/>
            <person name="Hibbett D.S."/>
        </authorList>
    </citation>
    <scope>NUCLEOTIDE SEQUENCE [LARGE SCALE GENOMIC DNA]</scope>
    <source>
        <strain evidence="4 5">HHB12733</strain>
    </source>
</reference>
<dbReference type="SMART" id="SM00594">
    <property type="entry name" value="UAS"/>
    <property type="match status" value="1"/>
</dbReference>
<dbReference type="GO" id="GO:0043130">
    <property type="term" value="F:ubiquitin binding"/>
    <property type="evidence" value="ECO:0007669"/>
    <property type="project" value="TreeGrafter"/>
</dbReference>